<dbReference type="InterPro" id="IPR000477">
    <property type="entry name" value="RT_dom"/>
</dbReference>
<dbReference type="InterPro" id="IPR036397">
    <property type="entry name" value="RNaseH_sf"/>
</dbReference>
<dbReference type="InterPro" id="IPR002156">
    <property type="entry name" value="RNaseH_domain"/>
</dbReference>
<evidence type="ECO:0000313" key="7">
    <source>
        <dbReference type="Proteomes" id="UP000059188"/>
    </source>
</evidence>
<dbReference type="Pfam" id="PF00075">
    <property type="entry name" value="RNase_H"/>
    <property type="match status" value="1"/>
</dbReference>
<feature type="domain" description="RNase H type-1" evidence="3">
    <location>
        <begin position="983"/>
        <end position="1125"/>
    </location>
</feature>
<dbReference type="HOGENOM" id="CLU_000680_23_3_1"/>
<dbReference type="GO" id="GO:0003676">
    <property type="term" value="F:nucleic acid binding"/>
    <property type="evidence" value="ECO:0007669"/>
    <property type="project" value="InterPro"/>
</dbReference>
<dbReference type="InterPro" id="IPR043502">
    <property type="entry name" value="DNA/RNA_pol_sf"/>
</dbReference>
<gene>
    <name evidence="4" type="primary">ORF2</name>
    <name evidence="4" type="ORF">BN14_08204</name>
    <name evidence="5" type="ORF">RSOLAG1IB_10459</name>
</gene>
<dbReference type="InterPro" id="IPR005135">
    <property type="entry name" value="Endo/exonuclease/phosphatase"/>
</dbReference>
<dbReference type="SUPFAM" id="SSF56672">
    <property type="entry name" value="DNA/RNA polymerases"/>
    <property type="match status" value="1"/>
</dbReference>
<protein>
    <submittedName>
        <fullName evidence="4">Putative RNA-directed DNA polymerase from transposon X-element</fullName>
        <ecNumber evidence="4">2.7.7.49</ecNumber>
    </submittedName>
</protein>
<proteinExistence type="predicted"/>
<dbReference type="GO" id="GO:0003964">
    <property type="term" value="F:RNA-directed DNA polymerase activity"/>
    <property type="evidence" value="ECO:0007669"/>
    <property type="project" value="UniProtKB-KW"/>
</dbReference>
<dbReference type="InterPro" id="IPR012337">
    <property type="entry name" value="RNaseH-like_sf"/>
</dbReference>
<dbReference type="Gene3D" id="3.30.420.10">
    <property type="entry name" value="Ribonuclease H-like superfamily/Ribonuclease H"/>
    <property type="match status" value="1"/>
</dbReference>
<dbReference type="OrthoDB" id="2717295at2759"/>
<feature type="compositionally biased region" description="Polar residues" evidence="1">
    <location>
        <begin position="408"/>
        <end position="421"/>
    </location>
</feature>
<sequence length="1293" mass="143172">MIAQLHAPDLSSFSIWQLNVNKSNEAQTAFAHDPDARSATIVAIQEPYLDHLGGSRAPPGWTPIYPSNHHKKDQPRSRSFLAVNPCLSSNVWEQVPCPSPDVTAMKVQTPLGSILICNIYNPCDDNAPLPHVSTLLRAHRGHKIVLGDFNRHHPDWDEPRNAHLFTSAALDLAQPLLDLVSKDLLSMLLPRDLPTLQSTSSKNYTRPDNVFASALLVESLVSCNTIPASRPPCTDHFPIATVLDFSATQAPNVTKPNFKKTDWCLFRQALSEKLELLPGLRRIGSQEEIDQRAGDLTKIINEAVQASTPVLKLCARSKRWWSPELGAHRNLSRTLSTRSYRARTDPEDPVHEEYRRQRNRYSQAIKDAKRKHWEGYLEELDEESMWTAARYLSSEPTDGGRTRVPSLRHTNPDGTPASASDNDGKSHMLMESFFPPAPTPPRVNAPTPVHPTPVEDLPEIQTSHIRQVVYAMKPHKAPGPDGLPACVYINSIDLLDKHLLPIFRASLRLGIYPATWRESRTVVLRKPGKPDYSIAKAYRPIALLNVISKILSSCMATRLNSLAEEHGWLPDHHFGGRPGRTTTDALHLLAKTIKDAWATKKVASALFLDVKGAFPHAYPPRLAENMRNLGVPTVYVNWMLAKLSGRTTCLAFDDYTSTPLPIDNGIDQGCPLSVIFYLLYNAPLVKVPRPLRNELCVAYIDDITFVVWGPSFEANHCALVNMMTRRGGALDWSDTHNSTFELDKTACIDFAPPATSKKLDRPPLTIRDQVITPVKSHTLLGVIMDQTLSWREQCDKALAKGQQWAGQLNRLARMSYGAPIRTARRLYLSIAVPRFSYAADVWYTPVSQGVGGRRTGSAGFADRLARIQSTAARAILGAMRSNPVTSLDAHLDLLPMYLLMNEACQRAAIRLAATPSDHPLHKAVIKCATGRKKHQPPLQRILHFAGVNPANFEQWPFDRKPLPSVPPEEFQDRHVATASAWADRSHLLVFADAAVSRAGVAAAAILWGDGNRELRTGLRLGEPGSFSSLDAELAGIMLAAHLVATIQGDTIVDDVTIYSDSQAAIACINHRTEGASRKLLKATRKAIEVARKGSGGTTINLRWCPGHTGVPGIEEADAEASRVASGHTHPPHLIPKFLADFHPATNPSTFKQSMKAENKKLAEAHWSSSAAGAKFATKYPGLFPRHFLVHTQNLSRSKATLLYRLITGHVQLRQHLHRLQLVDTPQCDLCGLEPETVTHFLFRCSHFAAQRQLHLSSHGADFLRLSYVLHATPALDPLFDYVKATGRFADLVR</sequence>
<evidence type="ECO:0000259" key="2">
    <source>
        <dbReference type="PROSITE" id="PS50878"/>
    </source>
</evidence>
<accession>M5CE34</accession>
<dbReference type="EMBL" id="CAOJ01012627">
    <property type="protein sequence ID" value="CCO34112.1"/>
    <property type="molecule type" value="Genomic_DNA"/>
</dbReference>
<dbReference type="EC" id="2.7.7.49" evidence="4"/>
<dbReference type="PANTHER" id="PTHR33481">
    <property type="entry name" value="REVERSE TRANSCRIPTASE"/>
    <property type="match status" value="1"/>
</dbReference>
<evidence type="ECO:0000313" key="4">
    <source>
        <dbReference type="EMBL" id="CCO34112.1"/>
    </source>
</evidence>
<dbReference type="CDD" id="cd09276">
    <property type="entry name" value="Rnase_HI_RT_non_LTR"/>
    <property type="match status" value="1"/>
</dbReference>
<dbReference type="EMBL" id="LN679168">
    <property type="protein sequence ID" value="CEL62418.1"/>
    <property type="molecule type" value="Genomic_DNA"/>
</dbReference>
<dbReference type="Proteomes" id="UP000059188">
    <property type="component" value="Unassembled WGS sequence"/>
</dbReference>
<name>M5CE34_THACB</name>
<dbReference type="PROSITE" id="PS50879">
    <property type="entry name" value="RNASE_H_1"/>
    <property type="match status" value="1"/>
</dbReference>
<keyword evidence="4" id="KW-0548">Nucleotidyltransferase</keyword>
<dbReference type="CDD" id="cd01650">
    <property type="entry name" value="RT_nLTR_like"/>
    <property type="match status" value="1"/>
</dbReference>
<evidence type="ECO:0000259" key="3">
    <source>
        <dbReference type="PROSITE" id="PS50879"/>
    </source>
</evidence>
<dbReference type="Pfam" id="PF14529">
    <property type="entry name" value="Exo_endo_phos_2"/>
    <property type="match status" value="1"/>
</dbReference>
<dbReference type="SUPFAM" id="SSF53098">
    <property type="entry name" value="Ribonuclease H-like"/>
    <property type="match status" value="1"/>
</dbReference>
<feature type="domain" description="Reverse transcriptase" evidence="2">
    <location>
        <begin position="505"/>
        <end position="784"/>
    </location>
</feature>
<evidence type="ECO:0000313" key="5">
    <source>
        <dbReference type="EMBL" id="CEL62418.1"/>
    </source>
</evidence>
<evidence type="ECO:0000256" key="1">
    <source>
        <dbReference type="SAM" id="MobiDB-lite"/>
    </source>
</evidence>
<reference evidence="4 6" key="2">
    <citation type="journal article" date="2013" name="J. Biotechnol.">
        <title>Establishment and interpretation of the genome sequence of the phytopathogenic fungus Rhizoctonia solani AG1-IB isolate 7/3/14.</title>
        <authorList>
            <person name="Wibberg D.W."/>
            <person name="Jelonek L.J."/>
            <person name="Rupp O.R."/>
            <person name="Hennig M.H."/>
            <person name="Eikmeyer F.E."/>
            <person name="Goesmann A.G."/>
            <person name="Hartmann A.H."/>
            <person name="Borriss R.B."/>
            <person name="Grosch R.G."/>
            <person name="Puehler A.P."/>
            <person name="Schlueter A.S."/>
        </authorList>
    </citation>
    <scope>NUCLEOTIDE SEQUENCE [LARGE SCALE GENOMIC DNA]</scope>
    <source>
        <strain evidence="6">AG1-IB / isolate 7/3/14</strain>
        <strain evidence="4">Isolate 7/3/14</strain>
    </source>
</reference>
<dbReference type="Proteomes" id="UP000012065">
    <property type="component" value="Unassembled WGS sequence"/>
</dbReference>
<dbReference type="InterPro" id="IPR036691">
    <property type="entry name" value="Endo/exonu/phosph_ase_sf"/>
</dbReference>
<reference evidence="5 7" key="3">
    <citation type="submission" date="2014-11" db="EMBL/GenBank/DDBJ databases">
        <authorList>
            <person name="Wibberg Daniel"/>
        </authorList>
    </citation>
    <scope>NUCLEOTIDE SEQUENCE [LARGE SCALE GENOMIC DNA]</scope>
    <source>
        <strain evidence="5">Rhizoctonia solani AG1-IB 7/3/14</strain>
    </source>
</reference>
<keyword evidence="7" id="KW-1185">Reference proteome</keyword>
<dbReference type="SUPFAM" id="SSF56219">
    <property type="entry name" value="DNase I-like"/>
    <property type="match status" value="1"/>
</dbReference>
<organism evidence="4 6">
    <name type="scientific">Thanatephorus cucumeris (strain AG1-IB / isolate 7/3/14)</name>
    <name type="common">Lettuce bottom rot fungus</name>
    <name type="synonym">Rhizoctonia solani</name>
    <dbReference type="NCBI Taxonomy" id="1108050"/>
    <lineage>
        <taxon>Eukaryota</taxon>
        <taxon>Fungi</taxon>
        <taxon>Dikarya</taxon>
        <taxon>Basidiomycota</taxon>
        <taxon>Agaricomycotina</taxon>
        <taxon>Agaricomycetes</taxon>
        <taxon>Cantharellales</taxon>
        <taxon>Ceratobasidiaceae</taxon>
        <taxon>Rhizoctonia</taxon>
        <taxon>Rhizoctonia solani AG-1</taxon>
    </lineage>
</organism>
<dbReference type="Pfam" id="PF00078">
    <property type="entry name" value="RVT_1"/>
    <property type="match status" value="1"/>
</dbReference>
<reference evidence="4" key="1">
    <citation type="submission" date="2012-10" db="EMBL/GenBank/DDBJ databases">
        <authorList>
            <person name="Jelonek L."/>
        </authorList>
    </citation>
    <scope>NUCLEOTIDE SEQUENCE</scope>
    <source>
        <strain evidence="4">Isolate 7/3/14</strain>
    </source>
</reference>
<dbReference type="PANTHER" id="PTHR33481:SF1">
    <property type="entry name" value="ENDONUCLEASE_EXONUCLEASE_PHOSPHATASE DOMAIN-CONTAINING PROTEIN-RELATED"/>
    <property type="match status" value="1"/>
</dbReference>
<keyword evidence="4" id="KW-0808">Transferase</keyword>
<dbReference type="STRING" id="1108050.M5CE34"/>
<feature type="region of interest" description="Disordered" evidence="1">
    <location>
        <begin position="393"/>
        <end position="425"/>
    </location>
</feature>
<keyword evidence="4" id="KW-0695">RNA-directed DNA polymerase</keyword>
<evidence type="ECO:0000313" key="6">
    <source>
        <dbReference type="Proteomes" id="UP000012065"/>
    </source>
</evidence>
<dbReference type="Gene3D" id="3.60.10.10">
    <property type="entry name" value="Endonuclease/exonuclease/phosphatase"/>
    <property type="match status" value="1"/>
</dbReference>
<dbReference type="PROSITE" id="PS50878">
    <property type="entry name" value="RT_POL"/>
    <property type="match status" value="1"/>
</dbReference>
<dbReference type="GO" id="GO:0004523">
    <property type="term" value="F:RNA-DNA hybrid ribonuclease activity"/>
    <property type="evidence" value="ECO:0007669"/>
    <property type="project" value="InterPro"/>
</dbReference>